<accession>A0A2X1ZL54</accession>
<dbReference type="EMBL" id="UATL01000006">
    <property type="protein sequence ID" value="SPY45075.1"/>
    <property type="molecule type" value="Genomic_DNA"/>
</dbReference>
<organism evidence="1 2">
    <name type="scientific">Photobacterium damselae</name>
    <dbReference type="NCBI Taxonomy" id="38293"/>
    <lineage>
        <taxon>Bacteria</taxon>
        <taxon>Pseudomonadati</taxon>
        <taxon>Pseudomonadota</taxon>
        <taxon>Gammaproteobacteria</taxon>
        <taxon>Vibrionales</taxon>
        <taxon>Vibrionaceae</taxon>
        <taxon>Photobacterium</taxon>
    </lineage>
</organism>
<protein>
    <submittedName>
        <fullName evidence="1">Uncharacterized protein</fullName>
    </submittedName>
</protein>
<gene>
    <name evidence="1" type="ORF">NCTC11647_03858</name>
</gene>
<reference evidence="1 2" key="1">
    <citation type="submission" date="2018-06" db="EMBL/GenBank/DDBJ databases">
        <authorList>
            <consortium name="Pathogen Informatics"/>
            <person name="Doyle S."/>
        </authorList>
    </citation>
    <scope>NUCLEOTIDE SEQUENCE [LARGE SCALE GENOMIC DNA]</scope>
    <source>
        <strain evidence="1 2">NCTC11647</strain>
    </source>
</reference>
<sequence length="39" mass="4670">MNEQDKIIQKKLALKISARTREKFLLAKFQIRRKLNIAN</sequence>
<proteinExistence type="predicted"/>
<name>A0A2X1ZL54_PHODM</name>
<dbReference type="Proteomes" id="UP000251647">
    <property type="component" value="Unassembled WGS sequence"/>
</dbReference>
<dbReference type="AlphaFoldDB" id="A0A2X1ZL54"/>
<evidence type="ECO:0000313" key="1">
    <source>
        <dbReference type="EMBL" id="SPY45075.1"/>
    </source>
</evidence>
<evidence type="ECO:0000313" key="2">
    <source>
        <dbReference type="Proteomes" id="UP000251647"/>
    </source>
</evidence>